<dbReference type="OrthoDB" id="9795405at2"/>
<proteinExistence type="predicted"/>
<dbReference type="EMBL" id="CP002545">
    <property type="protein sequence ID" value="ADY54015.1"/>
    <property type="molecule type" value="Genomic_DNA"/>
</dbReference>
<reference evidence="1 2" key="1">
    <citation type="journal article" date="2011" name="Stand. Genomic Sci.">
        <title>Complete genome sequence of the gliding, heparinolytic Pedobacter saltans type strain (113).</title>
        <authorList>
            <person name="Liolios K."/>
            <person name="Sikorski J."/>
            <person name="Lu M."/>
            <person name="Nolan M."/>
            <person name="Lapidus A."/>
            <person name="Lucas S."/>
            <person name="Hammon N."/>
            <person name="Deshpande S."/>
            <person name="Cheng J.F."/>
            <person name="Tapia R."/>
            <person name="Han C."/>
            <person name="Goodwin L."/>
            <person name="Pitluck S."/>
            <person name="Huntemann M."/>
            <person name="Ivanova N."/>
            <person name="Pagani I."/>
            <person name="Mavromatis K."/>
            <person name="Ovchinikova G."/>
            <person name="Pati A."/>
            <person name="Chen A."/>
            <person name="Palaniappan K."/>
            <person name="Land M."/>
            <person name="Hauser L."/>
            <person name="Brambilla E.M."/>
            <person name="Kotsyurbenko O."/>
            <person name="Rohde M."/>
            <person name="Tindall B.J."/>
            <person name="Abt B."/>
            <person name="Goker M."/>
            <person name="Detter J.C."/>
            <person name="Woyke T."/>
            <person name="Bristow J."/>
            <person name="Eisen J.A."/>
            <person name="Markowitz V."/>
            <person name="Hugenholtz P."/>
            <person name="Klenk H.P."/>
            <person name="Kyrpides N.C."/>
        </authorList>
    </citation>
    <scope>NUCLEOTIDE SEQUENCE [LARGE SCALE GENOMIC DNA]</scope>
    <source>
        <strain evidence="2">ATCC 51119 / DSM 12145 / JCM 21818 / LMG 10337 / NBRC 100064 / NCIMB 13643</strain>
    </source>
</reference>
<dbReference type="InterPro" id="IPR003718">
    <property type="entry name" value="OsmC/Ohr_fam"/>
</dbReference>
<dbReference type="HOGENOM" id="CLU_105860_1_0_10"/>
<dbReference type="InterPro" id="IPR036102">
    <property type="entry name" value="OsmC/Ohrsf"/>
</dbReference>
<accession>F0SE93</accession>
<evidence type="ECO:0000313" key="2">
    <source>
        <dbReference type="Proteomes" id="UP000000310"/>
    </source>
</evidence>
<dbReference type="Gene3D" id="3.30.300.20">
    <property type="match status" value="1"/>
</dbReference>
<dbReference type="SUPFAM" id="SSF82784">
    <property type="entry name" value="OsmC-like"/>
    <property type="match status" value="1"/>
</dbReference>
<dbReference type="InterPro" id="IPR052707">
    <property type="entry name" value="OsmC_Ohr_Peroxiredoxin"/>
</dbReference>
<evidence type="ECO:0000313" key="1">
    <source>
        <dbReference type="EMBL" id="ADY54015.1"/>
    </source>
</evidence>
<dbReference type="eggNOG" id="COG1764">
    <property type="taxonomic scope" value="Bacteria"/>
</dbReference>
<organism evidence="1 2">
    <name type="scientific">Pseudopedobacter saltans (strain ATCC 51119 / DSM 12145 / JCM 21818 / CCUG 39354 / LMG 10337 / NBRC 100064 / NCIMB 13643)</name>
    <name type="common">Pedobacter saltans</name>
    <dbReference type="NCBI Taxonomy" id="762903"/>
    <lineage>
        <taxon>Bacteria</taxon>
        <taxon>Pseudomonadati</taxon>
        <taxon>Bacteroidota</taxon>
        <taxon>Sphingobacteriia</taxon>
        <taxon>Sphingobacteriales</taxon>
        <taxon>Sphingobacteriaceae</taxon>
        <taxon>Pseudopedobacter</taxon>
    </lineage>
</organism>
<dbReference type="PANTHER" id="PTHR42830:SF2">
    <property type="entry name" value="OSMC_OHR FAMILY PROTEIN"/>
    <property type="match status" value="1"/>
</dbReference>
<sequence>MTKTHQYKATIVWTGNSGSGTSDYKSYERSHLIEIGNKPDILGSADPAFRGDANRHNPEDLLLSSLSSCHMLWYLHLCSAEGIIVLEYTDYAEGIMIEKNDGSGHFREVTLHPRIKVKEHTMLEKAYALHEKANKFCFIANSVRFPVKHEPIIDVMKVS</sequence>
<name>F0SE93_PSESL</name>
<keyword evidence="2" id="KW-1185">Reference proteome</keyword>
<gene>
    <name evidence="1" type="ordered locus">Pedsa_3483</name>
</gene>
<dbReference type="STRING" id="762903.Pedsa_3483"/>
<reference evidence="2" key="2">
    <citation type="submission" date="2011-02" db="EMBL/GenBank/DDBJ databases">
        <title>The complete genome of Pedobacter saltans DSM 12145.</title>
        <authorList>
            <consortium name="US DOE Joint Genome Institute (JGI-PGF)"/>
            <person name="Lucas S."/>
            <person name="Copeland A."/>
            <person name="Lapidus A."/>
            <person name="Bruce D."/>
            <person name="Goodwin L."/>
            <person name="Pitluck S."/>
            <person name="Kyrpides N."/>
            <person name="Mavromatis K."/>
            <person name="Pagani I."/>
            <person name="Ivanova N."/>
            <person name="Ovchinnikova G."/>
            <person name="Lu M."/>
            <person name="Detter J.C."/>
            <person name="Han C."/>
            <person name="Land M."/>
            <person name="Hauser L."/>
            <person name="Markowitz V."/>
            <person name="Cheng J.-F."/>
            <person name="Hugenholtz P."/>
            <person name="Woyke T."/>
            <person name="Wu D."/>
            <person name="Tindall B."/>
            <person name="Pomrenke H.G."/>
            <person name="Brambilla E."/>
            <person name="Klenk H.-P."/>
            <person name="Eisen J.A."/>
        </authorList>
    </citation>
    <scope>NUCLEOTIDE SEQUENCE [LARGE SCALE GENOMIC DNA]</scope>
    <source>
        <strain evidence="2">ATCC 51119 / DSM 12145 / JCM 21818 / LMG 10337 / NBRC 100064 / NCIMB 13643</strain>
    </source>
</reference>
<dbReference type="RefSeq" id="WP_013634498.1">
    <property type="nucleotide sequence ID" value="NC_015177.1"/>
</dbReference>
<dbReference type="AlphaFoldDB" id="F0SE93"/>
<dbReference type="Pfam" id="PF02566">
    <property type="entry name" value="OsmC"/>
    <property type="match status" value="1"/>
</dbReference>
<dbReference type="InterPro" id="IPR015946">
    <property type="entry name" value="KH_dom-like_a/b"/>
</dbReference>
<dbReference type="PANTHER" id="PTHR42830">
    <property type="entry name" value="OSMOTICALLY INDUCIBLE FAMILY PROTEIN"/>
    <property type="match status" value="1"/>
</dbReference>
<dbReference type="Proteomes" id="UP000000310">
    <property type="component" value="Chromosome"/>
</dbReference>
<dbReference type="KEGG" id="psn:Pedsa_3483"/>
<protein>
    <submittedName>
        <fullName evidence="1">OsmC family protein</fullName>
    </submittedName>
</protein>